<dbReference type="PROSITE" id="PS00012">
    <property type="entry name" value="PHOSPHOPANTETHEINE"/>
    <property type="match status" value="1"/>
</dbReference>
<dbReference type="InterPro" id="IPR023213">
    <property type="entry name" value="CAT-like_dom_sf"/>
</dbReference>
<keyword evidence="2" id="KW-0596">Phosphopantetheine</keyword>
<proteinExistence type="predicted"/>
<dbReference type="PROSITE" id="PS50075">
    <property type="entry name" value="CARRIER"/>
    <property type="match status" value="1"/>
</dbReference>
<feature type="domain" description="Carrier" evidence="5">
    <location>
        <begin position="937"/>
        <end position="1012"/>
    </location>
</feature>
<dbReference type="SUPFAM" id="SSF52777">
    <property type="entry name" value="CoA-dependent acyltransferases"/>
    <property type="match status" value="4"/>
</dbReference>
<dbReference type="Pfam" id="PF13193">
    <property type="entry name" value="AMP-binding_C"/>
    <property type="match status" value="1"/>
</dbReference>
<comment type="cofactor">
    <cofactor evidence="1">
        <name>pantetheine 4'-phosphate</name>
        <dbReference type="ChEBI" id="CHEBI:47942"/>
    </cofactor>
</comment>
<evidence type="ECO:0000256" key="1">
    <source>
        <dbReference type="ARBA" id="ARBA00001957"/>
    </source>
</evidence>
<dbReference type="InterPro" id="IPR042099">
    <property type="entry name" value="ANL_N_sf"/>
</dbReference>
<dbReference type="Gene3D" id="3.30.300.30">
    <property type="match status" value="1"/>
</dbReference>
<dbReference type="InterPro" id="IPR020845">
    <property type="entry name" value="AMP-binding_CS"/>
</dbReference>
<protein>
    <submittedName>
        <fullName evidence="6">Amino acid adenylation domain-containing protein</fullName>
    </submittedName>
</protein>
<evidence type="ECO:0000256" key="3">
    <source>
        <dbReference type="ARBA" id="ARBA00022553"/>
    </source>
</evidence>
<evidence type="ECO:0000256" key="4">
    <source>
        <dbReference type="SAM" id="MobiDB-lite"/>
    </source>
</evidence>
<dbReference type="Pfam" id="PF00550">
    <property type="entry name" value="PP-binding"/>
    <property type="match status" value="1"/>
</dbReference>
<dbReference type="Pfam" id="PF00501">
    <property type="entry name" value="AMP-binding"/>
    <property type="match status" value="1"/>
</dbReference>
<dbReference type="InterPro" id="IPR036736">
    <property type="entry name" value="ACP-like_sf"/>
</dbReference>
<organism evidence="6 7">
    <name type="scientific">Nocardia xishanensis</name>
    <dbReference type="NCBI Taxonomy" id="238964"/>
    <lineage>
        <taxon>Bacteria</taxon>
        <taxon>Bacillati</taxon>
        <taxon>Actinomycetota</taxon>
        <taxon>Actinomycetes</taxon>
        <taxon>Mycobacteriales</taxon>
        <taxon>Nocardiaceae</taxon>
        <taxon>Nocardia</taxon>
    </lineage>
</organism>
<dbReference type="PANTHER" id="PTHR45527:SF1">
    <property type="entry name" value="FATTY ACID SYNTHASE"/>
    <property type="match status" value="1"/>
</dbReference>
<accession>A0ABW7WW88</accession>
<dbReference type="Proteomes" id="UP001611415">
    <property type="component" value="Unassembled WGS sequence"/>
</dbReference>
<dbReference type="Gene3D" id="3.30.559.10">
    <property type="entry name" value="Chloramphenicol acetyltransferase-like domain"/>
    <property type="match status" value="2"/>
</dbReference>
<dbReference type="RefSeq" id="WP_397091651.1">
    <property type="nucleotide sequence ID" value="NZ_JBIRYO010000003.1"/>
</dbReference>
<comment type="caution">
    <text evidence="6">The sequence shown here is derived from an EMBL/GenBank/DDBJ whole genome shotgun (WGS) entry which is preliminary data.</text>
</comment>
<dbReference type="SUPFAM" id="SSF56801">
    <property type="entry name" value="Acetyl-CoA synthetase-like"/>
    <property type="match status" value="1"/>
</dbReference>
<keyword evidence="3" id="KW-0597">Phosphoprotein</keyword>
<dbReference type="InterPro" id="IPR000873">
    <property type="entry name" value="AMP-dep_synth/lig_dom"/>
</dbReference>
<evidence type="ECO:0000313" key="6">
    <source>
        <dbReference type="EMBL" id="MFI2473099.1"/>
    </source>
</evidence>
<dbReference type="Gene3D" id="3.40.50.12780">
    <property type="entry name" value="N-terminal domain of ligase-like"/>
    <property type="match status" value="1"/>
</dbReference>
<name>A0ABW7WW88_9NOCA</name>
<sequence length="1480" mass="158693">MTQTPHRRSDYPLTVAQQEIWAYATLYGADHRYRIDGYVHLRGRIDAGLFERALRGVVTAAETLRVRLDTDGPEPRQVVDDCAEWPLRRGDFGDEPDPVAAALAYLRAAPPSFDLNVAPLFEHHLLDLGAAGHLWAIRAHHIVLDGGASLAFIRAVACAYTALLAGEPAPELVDTVAGYVEQDQRYRASRRFTDDRAFWSGRLAGLPDAPMFAHPPVATGASGSIRHSGRPRDEDWRDFLGAAARFGVDWPALLAATTALVLHADSGARTVVLGLPVPAKRSWRALGMTSNVVGLRVEVDPGASIGALAVATQAELGKVLRHQHYRRFDLLADGTSPGGEHRITGPMINILPIPPGIHFGDVIATLIPVSTGSTEAFGIGVYLGDGPPRIDMDTTADRCDAPALASLHRRLLTAMSEVAAAAADTPAGRLTPAPAVAASRSPHEDPTGATDRGIAEVFRSVARRYPERHALWYEGEHVSYRELELRAERFAHHLAARHGVRLGTPVGVRLPRTPELVVATLALMRLGAICVPLHEQDPPDRVAWVLAHTGTELVLDDIALVRAVAESDEPVLTTPVNSVPADAAAWLMFTSGSTGSPKGVLATHRAMVTRAIDRIAAGTEYARMLMHSPYAWDMVVWELWMPLLQGHTAVIATPDRLGAEDFRHVLRAGEVTAMLLAAGLFQVLVDDIPESLAQLRTLSSAGDVLAPDTVRAMRAAAPGISIVNIYGPVEATAYATAYSIPAGPLPDEAIPVGRAVDHTEVLVLDALLRPVPPGMVGEIYLTGAGLARGYHRMPGRTATVFIANPFGAPGSRMYRTGDHGSWGADGTVRFLGRGDRQVKVNGIRVEPGEIEHAIRSMPGVTAAVVTAHRMAAGKTLVAHVVAAEPIDTAVMRSRLARVLPAYLLPAVIVQIPALPLTVNGKVDRAALTMPASAAADPPRTPRQQILAGLFADAIGQQCVGVEDDFFRVGGNSLAAIRLAASASRTFGVVVSLRDLLDAPTVAALERRIADRVGDPTAIGGEPVGIACRESDGNASLSDDAIPLAPSQQRLWTVNYLSEGAADYLMPAAVDLIGPLDAAAVRAAVGDVVRRHEILRTTLPFTAAGPVQRIAAFDPDAVDYREIVDAVDLSRSLEQETARGFRLLTEAPLRVRLYRLTPDHHVLLVVLHHCAGDAESLALLLRELEFAYLARAEGATPSWPTPPVQFADYARWLHDRGGEPDRARYWRDTLAGLEYTPPLAVDHPRSAAGGYPSALLPFSLDAATHAGLRDTARRCGATTYAVLHAALVHALTDLGARPDLVIGTALSGRDRPELDTMLGCAADIVLIRTDRSAAATARQLIGQIRDRVLEAHENKRYPFERSIAAHTGQDRPLPQIVTTFFRDIPVAGSAGDIEVRLRELPVQRAEFEMLIQLREATGLGGEPNGIHGEIRYAAPLWDPATITALVHGLRSAITALHTDLDADPGDTTFRPGRALRGVVTG</sequence>
<reference evidence="6 7" key="1">
    <citation type="submission" date="2024-10" db="EMBL/GenBank/DDBJ databases">
        <title>The Natural Products Discovery Center: Release of the First 8490 Sequenced Strains for Exploring Actinobacteria Biosynthetic Diversity.</title>
        <authorList>
            <person name="Kalkreuter E."/>
            <person name="Kautsar S.A."/>
            <person name="Yang D."/>
            <person name="Bader C.D."/>
            <person name="Teijaro C.N."/>
            <person name="Fluegel L."/>
            <person name="Davis C.M."/>
            <person name="Simpson J.R."/>
            <person name="Lauterbach L."/>
            <person name="Steele A.D."/>
            <person name="Gui C."/>
            <person name="Meng S."/>
            <person name="Li G."/>
            <person name="Viehrig K."/>
            <person name="Ye F."/>
            <person name="Su P."/>
            <person name="Kiefer A.F."/>
            <person name="Nichols A."/>
            <person name="Cepeda A.J."/>
            <person name="Yan W."/>
            <person name="Fan B."/>
            <person name="Jiang Y."/>
            <person name="Adhikari A."/>
            <person name="Zheng C.-J."/>
            <person name="Schuster L."/>
            <person name="Cowan T.M."/>
            <person name="Smanski M.J."/>
            <person name="Chevrette M.G."/>
            <person name="De Carvalho L.P.S."/>
            <person name="Shen B."/>
        </authorList>
    </citation>
    <scope>NUCLEOTIDE SEQUENCE [LARGE SCALE GENOMIC DNA]</scope>
    <source>
        <strain evidence="6 7">NPDC019275</strain>
    </source>
</reference>
<dbReference type="NCBIfam" id="TIGR01733">
    <property type="entry name" value="AA-adenyl-dom"/>
    <property type="match status" value="1"/>
</dbReference>
<dbReference type="InterPro" id="IPR045851">
    <property type="entry name" value="AMP-bd_C_sf"/>
</dbReference>
<evidence type="ECO:0000259" key="5">
    <source>
        <dbReference type="PROSITE" id="PS50075"/>
    </source>
</evidence>
<dbReference type="SMART" id="SM00823">
    <property type="entry name" value="PKS_PP"/>
    <property type="match status" value="1"/>
</dbReference>
<dbReference type="InterPro" id="IPR009081">
    <property type="entry name" value="PP-bd_ACP"/>
</dbReference>
<dbReference type="InterPro" id="IPR001242">
    <property type="entry name" value="Condensation_dom"/>
</dbReference>
<dbReference type="Gene3D" id="1.10.1200.10">
    <property type="entry name" value="ACP-like"/>
    <property type="match status" value="1"/>
</dbReference>
<dbReference type="InterPro" id="IPR025110">
    <property type="entry name" value="AMP-bd_C"/>
</dbReference>
<evidence type="ECO:0000256" key="2">
    <source>
        <dbReference type="ARBA" id="ARBA00022450"/>
    </source>
</evidence>
<dbReference type="EMBL" id="JBIRYO010000003">
    <property type="protein sequence ID" value="MFI2473099.1"/>
    <property type="molecule type" value="Genomic_DNA"/>
</dbReference>
<evidence type="ECO:0000313" key="7">
    <source>
        <dbReference type="Proteomes" id="UP001611415"/>
    </source>
</evidence>
<dbReference type="PANTHER" id="PTHR45527">
    <property type="entry name" value="NONRIBOSOMAL PEPTIDE SYNTHETASE"/>
    <property type="match status" value="1"/>
</dbReference>
<feature type="region of interest" description="Disordered" evidence="4">
    <location>
        <begin position="424"/>
        <end position="450"/>
    </location>
</feature>
<dbReference type="SUPFAM" id="SSF47336">
    <property type="entry name" value="ACP-like"/>
    <property type="match status" value="1"/>
</dbReference>
<gene>
    <name evidence="6" type="ORF">ACH49W_06935</name>
</gene>
<dbReference type="InterPro" id="IPR006162">
    <property type="entry name" value="Ppantetheine_attach_site"/>
</dbReference>
<dbReference type="Gene3D" id="3.30.559.30">
    <property type="entry name" value="Nonribosomal peptide synthetase, condensation domain"/>
    <property type="match status" value="2"/>
</dbReference>
<dbReference type="InterPro" id="IPR020806">
    <property type="entry name" value="PKS_PP-bd"/>
</dbReference>
<keyword evidence="7" id="KW-1185">Reference proteome</keyword>
<dbReference type="InterPro" id="IPR010071">
    <property type="entry name" value="AA_adenyl_dom"/>
</dbReference>
<dbReference type="Pfam" id="PF00668">
    <property type="entry name" value="Condensation"/>
    <property type="match status" value="2"/>
</dbReference>
<dbReference type="PROSITE" id="PS00455">
    <property type="entry name" value="AMP_BINDING"/>
    <property type="match status" value="1"/>
</dbReference>